<evidence type="ECO:0000256" key="5">
    <source>
        <dbReference type="ARBA" id="ARBA00022692"/>
    </source>
</evidence>
<evidence type="ECO:0000256" key="9">
    <source>
        <dbReference type="ARBA" id="ARBA00023004"/>
    </source>
</evidence>
<keyword evidence="4" id="KW-0997">Cell inner membrane</keyword>
<evidence type="ECO:0000313" key="16">
    <source>
        <dbReference type="Proteomes" id="UP000069654"/>
    </source>
</evidence>
<evidence type="ECO:0000256" key="3">
    <source>
        <dbReference type="ARBA" id="ARBA00022475"/>
    </source>
</evidence>
<feature type="transmembrane region" description="Helical" evidence="13">
    <location>
        <begin position="45"/>
        <end position="65"/>
    </location>
</feature>
<evidence type="ECO:0000256" key="13">
    <source>
        <dbReference type="SAM" id="Phobius"/>
    </source>
</evidence>
<dbReference type="STRING" id="1797.RMCT_4102"/>
<reference evidence="15 16" key="1">
    <citation type="journal article" date="2016" name="Genome Announc.">
        <title>Draft Genome Sequences of Five Rapidly Growing Mycobacterium Species, M. thermoresistibile, M. fortuitum subsp. acetamidolyticum, M. canariasense, M. brisbanense, and M. novocastrense.</title>
        <authorList>
            <person name="Katahira K."/>
            <person name="Ogura Y."/>
            <person name="Gotoh Y."/>
            <person name="Hayashi T."/>
        </authorList>
    </citation>
    <scope>NUCLEOTIDE SEQUENCE [LARGE SCALE GENOMIC DNA]</scope>
    <source>
        <strain evidence="15 16">JCM6362</strain>
    </source>
</reference>
<evidence type="ECO:0000259" key="14">
    <source>
        <dbReference type="Pfam" id="PF00487"/>
    </source>
</evidence>
<comment type="subcellular location">
    <subcellularLocation>
        <location evidence="1">Cell inner membrane</location>
        <topology evidence="1">Multi-pass membrane protein</topology>
    </subcellularLocation>
</comment>
<dbReference type="InterPro" id="IPR033885">
    <property type="entry name" value="AlkB/XylM"/>
</dbReference>
<dbReference type="PANTHER" id="PTHR38674">
    <property type="entry name" value="ALKANE 1-MONOOXYGENASE 1"/>
    <property type="match status" value="1"/>
</dbReference>
<dbReference type="CDD" id="cd03512">
    <property type="entry name" value="Alkane-hydroxylase"/>
    <property type="match status" value="1"/>
</dbReference>
<keyword evidence="5 13" id="KW-0812">Transmembrane</keyword>
<dbReference type="PANTHER" id="PTHR38674:SF1">
    <property type="entry name" value="ALKANE 1-MONOOXYGENASE 1"/>
    <property type="match status" value="1"/>
</dbReference>
<reference evidence="16" key="2">
    <citation type="submission" date="2016-02" db="EMBL/GenBank/DDBJ databases">
        <title>Draft genome sequence of five rapidly growing Mycobacterium species.</title>
        <authorList>
            <person name="Katahira K."/>
            <person name="Gotou Y."/>
            <person name="Iida K."/>
            <person name="Ogura Y."/>
            <person name="Hayashi T."/>
        </authorList>
    </citation>
    <scope>NUCLEOTIDE SEQUENCE [LARGE SCALE GENOMIC DNA]</scope>
    <source>
        <strain evidence="16">JCM6362</strain>
    </source>
</reference>
<dbReference type="Proteomes" id="UP000069654">
    <property type="component" value="Unassembled WGS sequence"/>
</dbReference>
<evidence type="ECO:0000256" key="12">
    <source>
        <dbReference type="SAM" id="MobiDB-lite"/>
    </source>
</evidence>
<feature type="region of interest" description="Disordered" evidence="12">
    <location>
        <begin position="381"/>
        <end position="403"/>
    </location>
</feature>
<comment type="caution">
    <text evidence="15">The sequence shown here is derived from an EMBL/GenBank/DDBJ whole genome shotgun (WGS) entry which is preliminary data.</text>
</comment>
<keyword evidence="10 15" id="KW-0503">Monooxygenase</keyword>
<gene>
    <name evidence="15" type="ORF">RMCT_4102</name>
</gene>
<proteinExistence type="inferred from homology"/>
<evidence type="ECO:0000256" key="8">
    <source>
        <dbReference type="ARBA" id="ARBA00023002"/>
    </source>
</evidence>
<keyword evidence="8" id="KW-0560">Oxidoreductase</keyword>
<evidence type="ECO:0000256" key="4">
    <source>
        <dbReference type="ARBA" id="ARBA00022519"/>
    </source>
</evidence>
<dbReference type="GO" id="GO:0006629">
    <property type="term" value="P:lipid metabolic process"/>
    <property type="evidence" value="ECO:0007669"/>
    <property type="project" value="InterPro"/>
</dbReference>
<dbReference type="AlphaFoldDB" id="A0A100XII5"/>
<evidence type="ECO:0000256" key="10">
    <source>
        <dbReference type="ARBA" id="ARBA00023033"/>
    </source>
</evidence>
<feature type="domain" description="Fatty acid desaturase" evidence="14">
    <location>
        <begin position="124"/>
        <end position="344"/>
    </location>
</feature>
<feature type="transmembrane region" description="Helical" evidence="13">
    <location>
        <begin position="20"/>
        <end position="38"/>
    </location>
</feature>
<dbReference type="InterPro" id="IPR005804">
    <property type="entry name" value="FA_desaturase_dom"/>
</dbReference>
<dbReference type="RefSeq" id="WP_003924421.1">
    <property type="nucleotide sequence ID" value="NZ_LT906483.1"/>
</dbReference>
<keyword evidence="6" id="KW-0479">Metal-binding</keyword>
<comment type="similarity">
    <text evidence="2">Belongs to the fatty acid desaturase type 1 family. AlkB subfamily.</text>
</comment>
<keyword evidence="3" id="KW-1003">Cell membrane</keyword>
<sequence>MKSDWTAVRVPRRWADGRYVWFLGALPPALVYGSWHGVEQTGWPAFWWSGVVVTFMVIPLIDRLVGTSTTNPPENLVPPLEAQRIFRWATYLFVVNQYLALIVACWLWSGGGAAPMTFVDKLGLALTVGLSGGLGINAAHELGHKRPAVERRLSKVALAQTCYGHFFVEHNRGHHARVATPEDPASARFGESLYRFIPRSVVGGFRSAWRLECDRFERRERSPWTLRNDILNAWLLSVALFGGLCLWFGIGVLGWLVVQAVLGCCLLEAVNYIEHYGLRRQRLPGGRYEPVRPEHSWNSDAMVTNVFLFQLQRHSDHHANPMRRYQTLRHAEDAPQLPAGYAEMLLYALIPPLWRKIMDPRVVAHYGGDLSLVALDPRTHRRPGSVHAEQNPGVAGTHPIACG</sequence>
<evidence type="ECO:0000256" key="6">
    <source>
        <dbReference type="ARBA" id="ARBA00022723"/>
    </source>
</evidence>
<feature type="transmembrane region" description="Helical" evidence="13">
    <location>
        <begin position="230"/>
        <end position="250"/>
    </location>
</feature>
<name>A0A100XII5_MYCTH</name>
<dbReference type="GO" id="GO:0046872">
    <property type="term" value="F:metal ion binding"/>
    <property type="evidence" value="ECO:0007669"/>
    <property type="project" value="UniProtKB-KW"/>
</dbReference>
<evidence type="ECO:0000313" key="15">
    <source>
        <dbReference type="EMBL" id="GAT17133.1"/>
    </source>
</evidence>
<evidence type="ECO:0000256" key="7">
    <source>
        <dbReference type="ARBA" id="ARBA00022989"/>
    </source>
</evidence>
<dbReference type="OMA" id="YGLRRQR"/>
<evidence type="ECO:0000256" key="2">
    <source>
        <dbReference type="ARBA" id="ARBA00010823"/>
    </source>
</evidence>
<dbReference type="GO" id="GO:0005886">
    <property type="term" value="C:plasma membrane"/>
    <property type="evidence" value="ECO:0007669"/>
    <property type="project" value="UniProtKB-SubCell"/>
</dbReference>
<protein>
    <submittedName>
        <fullName evidence="15">Alkane 1-monooxygenase</fullName>
    </submittedName>
</protein>
<evidence type="ECO:0000256" key="11">
    <source>
        <dbReference type="ARBA" id="ARBA00023136"/>
    </source>
</evidence>
<dbReference type="EMBL" id="BCTB01000050">
    <property type="protein sequence ID" value="GAT17133.1"/>
    <property type="molecule type" value="Genomic_DNA"/>
</dbReference>
<keyword evidence="9" id="KW-0408">Iron</keyword>
<keyword evidence="11 13" id="KW-0472">Membrane</keyword>
<accession>A0A100XII5</accession>
<keyword evidence="7 13" id="KW-1133">Transmembrane helix</keyword>
<organism evidence="15 16">
    <name type="scientific">Mycolicibacterium thermoresistibile</name>
    <name type="common">Mycobacterium thermoresistibile</name>
    <dbReference type="NCBI Taxonomy" id="1797"/>
    <lineage>
        <taxon>Bacteria</taxon>
        <taxon>Bacillati</taxon>
        <taxon>Actinomycetota</taxon>
        <taxon>Actinomycetes</taxon>
        <taxon>Mycobacteriales</taxon>
        <taxon>Mycobacteriaceae</taxon>
        <taxon>Mycolicibacterium</taxon>
    </lineage>
</organism>
<dbReference type="Pfam" id="PF00487">
    <property type="entry name" value="FA_desaturase"/>
    <property type="match status" value="1"/>
</dbReference>
<evidence type="ECO:0000256" key="1">
    <source>
        <dbReference type="ARBA" id="ARBA00004429"/>
    </source>
</evidence>
<dbReference type="GO" id="GO:0004497">
    <property type="term" value="F:monooxygenase activity"/>
    <property type="evidence" value="ECO:0007669"/>
    <property type="project" value="UniProtKB-KW"/>
</dbReference>
<feature type="transmembrane region" description="Helical" evidence="13">
    <location>
        <begin position="85"/>
        <end position="108"/>
    </location>
</feature>